<dbReference type="InterPro" id="IPR055415">
    <property type="entry name" value="LD_SV2"/>
</dbReference>
<keyword evidence="4" id="KW-1185">Reference proteome</keyword>
<protein>
    <submittedName>
        <fullName evidence="3">Pentapeptide repeat-containing protein</fullName>
    </submittedName>
</protein>
<evidence type="ECO:0000256" key="1">
    <source>
        <dbReference type="SAM" id="MobiDB-lite"/>
    </source>
</evidence>
<reference evidence="4" key="1">
    <citation type="journal article" date="2019" name="Int. J. Syst. Evol. Microbiol.">
        <title>The Global Catalogue of Microorganisms (GCM) 10K type strain sequencing project: providing services to taxonomists for standard genome sequencing and annotation.</title>
        <authorList>
            <consortium name="The Broad Institute Genomics Platform"/>
            <consortium name="The Broad Institute Genome Sequencing Center for Infectious Disease"/>
            <person name="Wu L."/>
            <person name="Ma J."/>
        </authorList>
    </citation>
    <scope>NUCLEOTIDE SEQUENCE [LARGE SCALE GENOMIC DNA]</scope>
    <source>
        <strain evidence="4">CGMCC 4.7139</strain>
    </source>
</reference>
<dbReference type="Pfam" id="PF00805">
    <property type="entry name" value="Pentapeptide"/>
    <property type="match status" value="1"/>
</dbReference>
<evidence type="ECO:0000313" key="3">
    <source>
        <dbReference type="EMBL" id="MFC4609103.1"/>
    </source>
</evidence>
<evidence type="ECO:0000259" key="2">
    <source>
        <dbReference type="Pfam" id="PF23894"/>
    </source>
</evidence>
<feature type="domain" description="SV2A/B/C luminal" evidence="2">
    <location>
        <begin position="40"/>
        <end position="111"/>
    </location>
</feature>
<dbReference type="EMBL" id="JBHSFE010000011">
    <property type="protein sequence ID" value="MFC4609103.1"/>
    <property type="molecule type" value="Genomic_DNA"/>
</dbReference>
<dbReference type="RefSeq" id="WP_381195437.1">
    <property type="nucleotide sequence ID" value="NZ_JBHSFE010000011.1"/>
</dbReference>
<dbReference type="Pfam" id="PF23894">
    <property type="entry name" value="LD_SV2"/>
    <property type="match status" value="1"/>
</dbReference>
<name>A0ABV9G6F0_9ACTN</name>
<dbReference type="PANTHER" id="PTHR14136">
    <property type="entry name" value="BTB_POZ DOMAIN-CONTAINING PROTEIN KCTD9"/>
    <property type="match status" value="1"/>
</dbReference>
<dbReference type="InterPro" id="IPR051082">
    <property type="entry name" value="Pentapeptide-BTB/POZ_domain"/>
</dbReference>
<dbReference type="InterPro" id="IPR001646">
    <property type="entry name" value="5peptide_repeat"/>
</dbReference>
<accession>A0ABV9G6F0</accession>
<dbReference type="SUPFAM" id="SSF141571">
    <property type="entry name" value="Pentapeptide repeat-like"/>
    <property type="match status" value="1"/>
</dbReference>
<dbReference type="PANTHER" id="PTHR14136:SF17">
    <property type="entry name" value="BTB_POZ DOMAIN-CONTAINING PROTEIN KCTD9"/>
    <property type="match status" value="1"/>
</dbReference>
<organism evidence="3 4">
    <name type="scientific">Streptomyces maoxianensis</name>
    <dbReference type="NCBI Taxonomy" id="1459942"/>
    <lineage>
        <taxon>Bacteria</taxon>
        <taxon>Bacillati</taxon>
        <taxon>Actinomycetota</taxon>
        <taxon>Actinomycetes</taxon>
        <taxon>Kitasatosporales</taxon>
        <taxon>Streptomycetaceae</taxon>
        <taxon>Streptomyces</taxon>
    </lineage>
</organism>
<gene>
    <name evidence="3" type="ORF">ACFO9E_14950</name>
</gene>
<dbReference type="Gene3D" id="2.160.20.80">
    <property type="entry name" value="E3 ubiquitin-protein ligase SopA"/>
    <property type="match status" value="1"/>
</dbReference>
<proteinExistence type="predicted"/>
<sequence length="213" mass="23135">MSSRRERANAAPSSHRPPVPDEGLVIRGEDWYGRDLSGQRFARHTFYDTDWTEVVNDGGIFDECTFSGVRFNASRHTNAAFTNCTFKSCTFFDTRFEQCKAVGSLFQQSTFNLFSVTGGDWSFVGLPGADLRKAVFEGVRMREADLTAARLEGATITGVDLSGAMLHGSKLTGADLRGSDLSALDPRTVELAGAKIDLEQAAVIATSLGFDVC</sequence>
<feature type="region of interest" description="Disordered" evidence="1">
    <location>
        <begin position="1"/>
        <end position="22"/>
    </location>
</feature>
<evidence type="ECO:0000313" key="4">
    <source>
        <dbReference type="Proteomes" id="UP001595993"/>
    </source>
</evidence>
<dbReference type="Proteomes" id="UP001595993">
    <property type="component" value="Unassembled WGS sequence"/>
</dbReference>
<comment type="caution">
    <text evidence="3">The sequence shown here is derived from an EMBL/GenBank/DDBJ whole genome shotgun (WGS) entry which is preliminary data.</text>
</comment>